<dbReference type="PANTHER" id="PTHR12390">
    <property type="entry name" value="UROPORPHYRINOGEN III SYNTHASE"/>
    <property type="match status" value="1"/>
</dbReference>
<evidence type="ECO:0000313" key="2">
    <source>
        <dbReference type="EMBL" id="OYQ43884.1"/>
    </source>
</evidence>
<accession>A0A255ZSI8</accession>
<dbReference type="Gene3D" id="3.40.50.10090">
    <property type="match status" value="2"/>
</dbReference>
<name>A0A255ZSI8_9FLAO</name>
<dbReference type="EMBL" id="NOXX01000196">
    <property type="protein sequence ID" value="OYQ43884.1"/>
    <property type="molecule type" value="Genomic_DNA"/>
</dbReference>
<dbReference type="InterPro" id="IPR003754">
    <property type="entry name" value="4pyrrol_synth_uPrphyn_synth"/>
</dbReference>
<gene>
    <name evidence="2" type="ORF">CHX27_08385</name>
</gene>
<dbReference type="Proteomes" id="UP000216035">
    <property type="component" value="Unassembled WGS sequence"/>
</dbReference>
<evidence type="ECO:0000259" key="1">
    <source>
        <dbReference type="Pfam" id="PF02602"/>
    </source>
</evidence>
<dbReference type="CDD" id="cd06578">
    <property type="entry name" value="HemD"/>
    <property type="match status" value="1"/>
</dbReference>
<dbReference type="OrthoDB" id="1523900at2"/>
<dbReference type="SUPFAM" id="SSF69618">
    <property type="entry name" value="HemD-like"/>
    <property type="match status" value="1"/>
</dbReference>
<dbReference type="PANTHER" id="PTHR12390:SF0">
    <property type="entry name" value="UROPORPHYRINOGEN-III SYNTHASE"/>
    <property type="match status" value="1"/>
</dbReference>
<dbReference type="InterPro" id="IPR039793">
    <property type="entry name" value="UROS/Hem4"/>
</dbReference>
<comment type="caution">
    <text evidence="2">The sequence shown here is derived from an EMBL/GenBank/DDBJ whole genome shotgun (WGS) entry which is preliminary data.</text>
</comment>
<evidence type="ECO:0000313" key="3">
    <source>
        <dbReference type="Proteomes" id="UP000216035"/>
    </source>
</evidence>
<feature type="domain" description="Tetrapyrrole biosynthesis uroporphyrinogen III synthase" evidence="1">
    <location>
        <begin position="28"/>
        <end position="207"/>
    </location>
</feature>
<dbReference type="InterPro" id="IPR036108">
    <property type="entry name" value="4pyrrol_syn_uPrphyn_synt_sf"/>
</dbReference>
<dbReference type="AlphaFoldDB" id="A0A255ZSI8"/>
<dbReference type="GO" id="GO:0006780">
    <property type="term" value="P:uroporphyrinogen III biosynthetic process"/>
    <property type="evidence" value="ECO:0007669"/>
    <property type="project" value="InterPro"/>
</dbReference>
<dbReference type="Pfam" id="PF02602">
    <property type="entry name" value="HEM4"/>
    <property type="match status" value="1"/>
</dbReference>
<proteinExistence type="predicted"/>
<organism evidence="2 3">
    <name type="scientific">Flavobacterium aurantiibacter</name>
    <dbReference type="NCBI Taxonomy" id="2023067"/>
    <lineage>
        <taxon>Bacteria</taxon>
        <taxon>Pseudomonadati</taxon>
        <taxon>Bacteroidota</taxon>
        <taxon>Flavobacteriia</taxon>
        <taxon>Flavobacteriales</taxon>
        <taxon>Flavobacteriaceae</taxon>
        <taxon>Flavobacterium</taxon>
    </lineage>
</organism>
<dbReference type="GO" id="GO:0004852">
    <property type="term" value="F:uroporphyrinogen-III synthase activity"/>
    <property type="evidence" value="ECO:0007669"/>
    <property type="project" value="InterPro"/>
</dbReference>
<dbReference type="GO" id="GO:0005829">
    <property type="term" value="C:cytosol"/>
    <property type="evidence" value="ECO:0007669"/>
    <property type="project" value="TreeGrafter"/>
</dbReference>
<dbReference type="RefSeq" id="WP_094486317.1">
    <property type="nucleotide sequence ID" value="NZ_NOXX01000196.1"/>
</dbReference>
<reference evidence="2 3" key="1">
    <citation type="submission" date="2017-07" db="EMBL/GenBank/DDBJ databases">
        <title>Flavobacterium cyanobacteriorum sp. nov., isolated from cyanobacterial aggregates in a eutrophic lake.</title>
        <authorList>
            <person name="Cai H."/>
        </authorList>
    </citation>
    <scope>NUCLEOTIDE SEQUENCE [LARGE SCALE GENOMIC DNA]</scope>
    <source>
        <strain evidence="2 3">TH167</strain>
    </source>
</reference>
<sequence>MISVFSTKKLSAAQKSTLLACNITLVEADLIQITYLQTAVNTVNPAVIFTSQHAVQALISQNLVDKLNGKVIFCVGEKTAEKLNHLGFNVANVSHSAAALVESLKLLSFQSFTFFCGKQRLDTIPEFLATQTENSNFYELYETTEFPLKVNRSFDALLFFSPSAVKSFLQYNPISTEVCVCIGETTAAALENRTDKIVLAKVPTIENTIYALLKYFKLAPSRAAKNQIHD</sequence>
<protein>
    <recommendedName>
        <fullName evidence="1">Tetrapyrrole biosynthesis uroporphyrinogen III synthase domain-containing protein</fullName>
    </recommendedName>
</protein>
<keyword evidence="3" id="KW-1185">Reference proteome</keyword>